<dbReference type="Gene3D" id="1.25.10.10">
    <property type="entry name" value="Leucine-rich Repeat Variant"/>
    <property type="match status" value="3"/>
</dbReference>
<sequence>MLCSWICYMEEMEYFGEIISNQEQQSDQQETDVIEKNTLKRISSILTRGKDGNIETESAVKVACEAAKTLIQNNPQAVSVVLEDGGLIDSLIVFLNCIPLEQLHSWHLGPLYFLQIGENEEELQLLFKKGIIEAISRSLESEDKQVLFVATFILSKIFNAQKSLIKDGVQNPFFSQFERNGTLGRLQRIIKNVNISEDILGLVALSLGFIYKSSPIPQDIIFEVIKHLKRLLQGQDNYYIYVSLMSLAALGECEDNHPALISENIIADIGLQLNSECDITSATYTFCVLLASDENMRNAIREQIPIEKMRELTNYEDEIIRLNSKEMLSWMMCPQEMKRLAKIQHNYQDKTAEERGQAVEEGILDEAYKILNRIIEGEEDIAGAKDPVCNVISTLIKGNAQFLPSILEQGGLADLLIKHIEKSNPNETITNQIEPLVIIVNECQDEQLRDLFRKGIVKVMSSQLNNEDSRVVTKAIYIIKKIVESGSADSKGGQPNQFRESIESDEILVQLFDLFKKSQFMEKEIMIGTLPSQINYQMIIVLPSLTNQKYCAKMKMKKYSTLHSMLWLVLGNVKDMQLAQQIESAVSGDSERQLQALQWIGEAKKLNYGEFISLLSQLLCTDSMSLMNRQIAGIILKNSLDDEDEQQQNQWVGLNVEI</sequence>
<evidence type="ECO:0000313" key="2">
    <source>
        <dbReference type="Proteomes" id="UP000324800"/>
    </source>
</evidence>
<evidence type="ECO:0000313" key="1">
    <source>
        <dbReference type="EMBL" id="KAA6387701.1"/>
    </source>
</evidence>
<dbReference type="SUPFAM" id="SSF48371">
    <property type="entry name" value="ARM repeat"/>
    <property type="match status" value="3"/>
</dbReference>
<comment type="caution">
    <text evidence="1">The sequence shown here is derived from an EMBL/GenBank/DDBJ whole genome shotgun (WGS) entry which is preliminary data.</text>
</comment>
<name>A0A5J4VYH1_9EUKA</name>
<dbReference type="EMBL" id="SNRW01004267">
    <property type="protein sequence ID" value="KAA6387701.1"/>
    <property type="molecule type" value="Genomic_DNA"/>
</dbReference>
<proteinExistence type="predicted"/>
<gene>
    <name evidence="1" type="ORF">EZS28_016772</name>
</gene>
<dbReference type="InterPro" id="IPR011989">
    <property type="entry name" value="ARM-like"/>
</dbReference>
<reference evidence="1 2" key="1">
    <citation type="submission" date="2019-03" db="EMBL/GenBank/DDBJ databases">
        <title>Single cell metagenomics reveals metabolic interactions within the superorganism composed of flagellate Streblomastix strix and complex community of Bacteroidetes bacteria on its surface.</title>
        <authorList>
            <person name="Treitli S.C."/>
            <person name="Kolisko M."/>
            <person name="Husnik F."/>
            <person name="Keeling P."/>
            <person name="Hampl V."/>
        </authorList>
    </citation>
    <scope>NUCLEOTIDE SEQUENCE [LARGE SCALE GENOMIC DNA]</scope>
    <source>
        <strain evidence="1">ST1C</strain>
    </source>
</reference>
<dbReference type="Proteomes" id="UP000324800">
    <property type="component" value="Unassembled WGS sequence"/>
</dbReference>
<accession>A0A5J4VYH1</accession>
<protein>
    <submittedName>
        <fullName evidence="1">Uncharacterized protein</fullName>
    </submittedName>
</protein>
<organism evidence="1 2">
    <name type="scientific">Streblomastix strix</name>
    <dbReference type="NCBI Taxonomy" id="222440"/>
    <lineage>
        <taxon>Eukaryota</taxon>
        <taxon>Metamonada</taxon>
        <taxon>Preaxostyla</taxon>
        <taxon>Oxymonadida</taxon>
        <taxon>Streblomastigidae</taxon>
        <taxon>Streblomastix</taxon>
    </lineage>
</organism>
<dbReference type="AlphaFoldDB" id="A0A5J4VYH1"/>
<dbReference type="InterPro" id="IPR016024">
    <property type="entry name" value="ARM-type_fold"/>
</dbReference>